<dbReference type="AlphaFoldDB" id="A0A8X6Y4W3"/>
<protein>
    <submittedName>
        <fullName evidence="1">Uncharacterized protein</fullName>
    </submittedName>
</protein>
<evidence type="ECO:0000313" key="2">
    <source>
        <dbReference type="Proteomes" id="UP000886998"/>
    </source>
</evidence>
<comment type="caution">
    <text evidence="1">The sequence shown here is derived from an EMBL/GenBank/DDBJ whole genome shotgun (WGS) entry which is preliminary data.</text>
</comment>
<organism evidence="1 2">
    <name type="scientific">Trichonephila inaurata madagascariensis</name>
    <dbReference type="NCBI Taxonomy" id="2747483"/>
    <lineage>
        <taxon>Eukaryota</taxon>
        <taxon>Metazoa</taxon>
        <taxon>Ecdysozoa</taxon>
        <taxon>Arthropoda</taxon>
        <taxon>Chelicerata</taxon>
        <taxon>Arachnida</taxon>
        <taxon>Araneae</taxon>
        <taxon>Araneomorphae</taxon>
        <taxon>Entelegynae</taxon>
        <taxon>Araneoidea</taxon>
        <taxon>Nephilidae</taxon>
        <taxon>Trichonephila</taxon>
        <taxon>Trichonephila inaurata</taxon>
    </lineage>
</organism>
<name>A0A8X6Y4W3_9ARAC</name>
<dbReference type="Proteomes" id="UP000886998">
    <property type="component" value="Unassembled WGS sequence"/>
</dbReference>
<accession>A0A8X6Y4W3</accession>
<evidence type="ECO:0000313" key="1">
    <source>
        <dbReference type="EMBL" id="GFY62984.1"/>
    </source>
</evidence>
<sequence length="153" mass="17564">MAAQFCIIFYIPKKSKEKEGGNKEKKPIFPPSIALLPFTADDKYREDPHPQNFSFILRPSLLEVRGVVRRVLFFSILLEKQQGAREILSIVKNYMGDGRGDLCMRKKVHCWQGLPAVVEGGGSLPWGRWNLAADEGKKENRDWVSLLVEWVKY</sequence>
<proteinExistence type="predicted"/>
<reference evidence="1" key="1">
    <citation type="submission" date="2020-08" db="EMBL/GenBank/DDBJ databases">
        <title>Multicomponent nature underlies the extraordinary mechanical properties of spider dragline silk.</title>
        <authorList>
            <person name="Kono N."/>
            <person name="Nakamura H."/>
            <person name="Mori M."/>
            <person name="Yoshida Y."/>
            <person name="Ohtoshi R."/>
            <person name="Malay A.D."/>
            <person name="Moran D.A.P."/>
            <person name="Tomita M."/>
            <person name="Numata K."/>
            <person name="Arakawa K."/>
        </authorList>
    </citation>
    <scope>NUCLEOTIDE SEQUENCE</scope>
</reference>
<keyword evidence="2" id="KW-1185">Reference proteome</keyword>
<gene>
    <name evidence="1" type="ORF">TNIN_140231</name>
</gene>
<dbReference type="EMBL" id="BMAV01014541">
    <property type="protein sequence ID" value="GFY62984.1"/>
    <property type="molecule type" value="Genomic_DNA"/>
</dbReference>